<keyword evidence="1" id="KW-0472">Membrane</keyword>
<comment type="caution">
    <text evidence="2">The sequence shown here is derived from an EMBL/GenBank/DDBJ whole genome shotgun (WGS) entry which is preliminary data.</text>
</comment>
<dbReference type="EMBL" id="BAABJZ010000098">
    <property type="protein sequence ID" value="GAA4897276.1"/>
    <property type="molecule type" value="Genomic_DNA"/>
</dbReference>
<feature type="transmembrane region" description="Helical" evidence="1">
    <location>
        <begin position="105"/>
        <end position="121"/>
    </location>
</feature>
<dbReference type="PANTHER" id="PTHR35867:SF1">
    <property type="entry name" value="PROTEIN RSEC"/>
    <property type="match status" value="1"/>
</dbReference>
<accession>A0ABP9F9G7</accession>
<evidence type="ECO:0000256" key="1">
    <source>
        <dbReference type="SAM" id="Phobius"/>
    </source>
</evidence>
<sequence>MIEAIARVERWERGLLTISWRNQSACGHCEQGDDCGTGIVAKAWTPKQNRLTLPSEEAYPAGTQLRIGIAEQDLLRLSAAVYLLPLLGGIGAAVLAHLLSVGEPLTILSCLTGGAAGFALARRWARYQPRPLTILGDLGLPISGS</sequence>
<evidence type="ECO:0000313" key="2">
    <source>
        <dbReference type="EMBL" id="GAA4897276.1"/>
    </source>
</evidence>
<feature type="transmembrane region" description="Helical" evidence="1">
    <location>
        <begin position="74"/>
        <end position="99"/>
    </location>
</feature>
<protein>
    <submittedName>
        <fullName evidence="2">SoxR reducing system RseC family protein</fullName>
    </submittedName>
</protein>
<dbReference type="InterPro" id="IPR026268">
    <property type="entry name" value="RseC"/>
</dbReference>
<dbReference type="Proteomes" id="UP001499988">
    <property type="component" value="Unassembled WGS sequence"/>
</dbReference>
<reference evidence="3" key="1">
    <citation type="journal article" date="2019" name="Int. J. Syst. Evol. Microbiol.">
        <title>The Global Catalogue of Microorganisms (GCM) 10K type strain sequencing project: providing services to taxonomists for standard genome sequencing and annotation.</title>
        <authorList>
            <consortium name="The Broad Institute Genomics Platform"/>
            <consortium name="The Broad Institute Genome Sequencing Center for Infectious Disease"/>
            <person name="Wu L."/>
            <person name="Ma J."/>
        </authorList>
    </citation>
    <scope>NUCLEOTIDE SEQUENCE [LARGE SCALE GENOMIC DNA]</scope>
    <source>
        <strain evidence="3">JCM 18401</strain>
    </source>
</reference>
<gene>
    <name evidence="2" type="ORF">GCM10023333_33220</name>
</gene>
<proteinExistence type="predicted"/>
<evidence type="ECO:0000313" key="3">
    <source>
        <dbReference type="Proteomes" id="UP001499988"/>
    </source>
</evidence>
<organism evidence="2 3">
    <name type="scientific">Ferrimonas pelagia</name>
    <dbReference type="NCBI Taxonomy" id="1177826"/>
    <lineage>
        <taxon>Bacteria</taxon>
        <taxon>Pseudomonadati</taxon>
        <taxon>Pseudomonadota</taxon>
        <taxon>Gammaproteobacteria</taxon>
        <taxon>Alteromonadales</taxon>
        <taxon>Ferrimonadaceae</taxon>
        <taxon>Ferrimonas</taxon>
    </lineage>
</organism>
<keyword evidence="1" id="KW-1133">Transmembrane helix</keyword>
<dbReference type="InterPro" id="IPR007359">
    <property type="entry name" value="SigmaE_reg_RseC_MucC"/>
</dbReference>
<dbReference type="PIRSF" id="PIRSF004923">
    <property type="entry name" value="RseC"/>
    <property type="match status" value="1"/>
</dbReference>
<dbReference type="RefSeq" id="WP_345336582.1">
    <property type="nucleotide sequence ID" value="NZ_BAABJZ010000098.1"/>
</dbReference>
<dbReference type="Pfam" id="PF04246">
    <property type="entry name" value="RseC_MucC"/>
    <property type="match status" value="1"/>
</dbReference>
<keyword evidence="1" id="KW-0812">Transmembrane</keyword>
<keyword evidence="3" id="KW-1185">Reference proteome</keyword>
<name>A0ABP9F9G7_9GAMM</name>
<dbReference type="PANTHER" id="PTHR35867">
    <property type="entry name" value="PROTEIN RSEC"/>
    <property type="match status" value="1"/>
</dbReference>